<dbReference type="Proteomes" id="UP000028933">
    <property type="component" value="Chromosome"/>
</dbReference>
<feature type="region of interest" description="Disordered" evidence="1">
    <location>
        <begin position="450"/>
        <end position="471"/>
    </location>
</feature>
<dbReference type="RefSeq" id="WP_024564565.1">
    <property type="nucleotide sequence ID" value="NZ_CP007547.1"/>
</dbReference>
<proteinExistence type="predicted"/>
<accession>A0A077EIZ6</accession>
<reference evidence="2" key="2">
    <citation type="journal article" date="2015" name="Genome Biol. Evol.">
        <title>Complete Genome Sequence and Transcriptomic Analysis of the Novel Pathogen Elizabethkingia anophelis in Response to Oxidative Stress.</title>
        <authorList>
            <person name="Li Y."/>
            <person name="Liu Y."/>
            <person name="Chew S.C."/>
            <person name="Tay M."/>
            <person name="Salido M.M."/>
            <person name="Teo J."/>
            <person name="Lauro F.M."/>
            <person name="Givskov M."/>
            <person name="Yang L."/>
        </authorList>
    </citation>
    <scope>NUCLEOTIDE SEQUENCE</scope>
    <source>
        <strain evidence="2">NUHP1</strain>
    </source>
</reference>
<evidence type="ECO:0008006" key="4">
    <source>
        <dbReference type="Google" id="ProtNLM"/>
    </source>
</evidence>
<dbReference type="HOGENOM" id="CLU_033531_0_0_10"/>
<evidence type="ECO:0000313" key="2">
    <source>
        <dbReference type="EMBL" id="AIL45500.1"/>
    </source>
</evidence>
<dbReference type="eggNOG" id="ENOG503114E">
    <property type="taxonomic scope" value="Bacteria"/>
</dbReference>
<dbReference type="AlphaFoldDB" id="A0A077EIZ6"/>
<evidence type="ECO:0000256" key="1">
    <source>
        <dbReference type="SAM" id="MobiDB-lite"/>
    </source>
</evidence>
<dbReference type="STRING" id="1338011.BD94_1725"/>
<gene>
    <name evidence="2" type="ORF">BD94_1725</name>
</gene>
<protein>
    <recommendedName>
        <fullName evidence="4">Fibrobacter succinogenes major paralogous domain-containing protein</fullName>
    </recommendedName>
</protein>
<sequence length="585" mass="62776">MYKSINVKIKYTLTIASIFLIANSCRSTDNDNNFSGSNLSGVSFNLTDGDFDESDILASQASLKTSVVVPEVLRQEITSGPFNIIAELSPDIPSAKLMTQASAIQGAIAVNKPLSLRGGVKYKIIAYQADGTYIDQATGDASQTNQVFFGDKLIKGQTYNFVIYSLGNTINNLPDVPKVNLNSDPSNSFSFLGSYLTNTSDLMWAVERNVKILGDPGDTTPPTSLNTPLKHIFTRVNVSVDNSDAIGSQKGGYLSEKTVNATIKSAQLYDTSTFNFNTGTVTGGSINSSGIAVNDVNATEQSYIVNTSGAANSTVSISVPAGAIKVGNDINPTSVTFSFPSGGGGLKPGYSYTLKLRFNSDRYVNSSNTTRNTNDSDALYAIIGGYRWDRYNLGVTNLSPASNNPDRNPSVQALYGNFYQWGRSAKVADAYSGDAAISGWNIIQNTTNTSWNSGSETNPVKTSADPCNSGSRIPTEAEFRKLIENTQQSIIGSWGANSDNSNISGYTAARVHSSKKNSDIKLTFPAAGWRDSSTGTQYQRGKGGIYWTSKDNSGYGVQFRVFQTVSDIASYYKNSGSSIRCIQDK</sequence>
<dbReference type="EMBL" id="CP007547">
    <property type="protein sequence ID" value="AIL45500.1"/>
    <property type="molecule type" value="Genomic_DNA"/>
</dbReference>
<organism evidence="2 3">
    <name type="scientific">Elizabethkingia anophelis NUHP1</name>
    <dbReference type="NCBI Taxonomy" id="1338011"/>
    <lineage>
        <taxon>Bacteria</taxon>
        <taxon>Pseudomonadati</taxon>
        <taxon>Bacteroidota</taxon>
        <taxon>Flavobacteriia</taxon>
        <taxon>Flavobacteriales</taxon>
        <taxon>Weeksellaceae</taxon>
        <taxon>Elizabethkingia</taxon>
    </lineage>
</organism>
<dbReference type="KEGG" id="eao:BD94_1725"/>
<evidence type="ECO:0000313" key="3">
    <source>
        <dbReference type="Proteomes" id="UP000028933"/>
    </source>
</evidence>
<reference evidence="2" key="1">
    <citation type="journal article" date="2013" name="Lancet">
        <title>First case of E anophelis outbreak in an intensive-care unit.</title>
        <authorList>
            <person name="Teo J."/>
            <person name="Tan S.Y."/>
            <person name="Tay M."/>
            <person name="Ding Y."/>
            <person name="Kjelleberg S."/>
            <person name="Givskov M."/>
            <person name="Lin R.T."/>
            <person name="Yang L."/>
        </authorList>
    </citation>
    <scope>NUCLEOTIDE SEQUENCE [LARGE SCALE GENOMIC DNA]</scope>
    <source>
        <strain evidence="2">NUHP1</strain>
    </source>
</reference>
<name>A0A077EIZ6_9FLAO</name>